<evidence type="ECO:0000313" key="1">
    <source>
        <dbReference type="EMBL" id="KNY25057.1"/>
    </source>
</evidence>
<dbReference type="OrthoDB" id="1953500at2"/>
<evidence type="ECO:0008006" key="3">
    <source>
        <dbReference type="Google" id="ProtNLM"/>
    </source>
</evidence>
<dbReference type="InterPro" id="IPR021338">
    <property type="entry name" value="DUF2953"/>
</dbReference>
<accession>A0A0L6JHU7</accession>
<proteinExistence type="predicted"/>
<sequence>MLYLAIFICVFILITIIYFLNTEIVVEYVRNGWDDHALISFSPFRGVKFKYEVSLMGIRNSGFKMKRVKKKSKKQNNEEVEQRKASKDVKHDDRIGKGIEDIFGRIDYFKNKYDKLNFFINYAIKKLKSKIKLKKFNVEMTIGTGDASLTGIMTGVAWMVTGIIYSNLSMAFPIHNKHIKINSDFSKTVFDANILCIFNIRMGHIIKVVFLLILKLLEGGGLFGRTSNTRSYEYCNEQH</sequence>
<keyword evidence="2" id="KW-1185">Reference proteome</keyword>
<dbReference type="EMBL" id="LGTC01000001">
    <property type="protein sequence ID" value="KNY25057.1"/>
    <property type="molecule type" value="Genomic_DNA"/>
</dbReference>
<dbReference type="AlphaFoldDB" id="A0A0L6JHU7"/>
<dbReference type="eggNOG" id="ENOG50330CC">
    <property type="taxonomic scope" value="Bacteria"/>
</dbReference>
<dbReference type="Proteomes" id="UP000036923">
    <property type="component" value="Unassembled WGS sequence"/>
</dbReference>
<dbReference type="RefSeq" id="WP_036946201.1">
    <property type="nucleotide sequence ID" value="NZ_KN050763.1"/>
</dbReference>
<comment type="caution">
    <text evidence="1">The sequence shown here is derived from an EMBL/GenBank/DDBJ whole genome shotgun (WGS) entry which is preliminary data.</text>
</comment>
<gene>
    <name evidence="1" type="ORF">Bccel_0314</name>
</gene>
<evidence type="ECO:0000313" key="2">
    <source>
        <dbReference type="Proteomes" id="UP000036923"/>
    </source>
</evidence>
<organism evidence="1 2">
    <name type="scientific">Pseudobacteroides cellulosolvens ATCC 35603 = DSM 2933</name>
    <dbReference type="NCBI Taxonomy" id="398512"/>
    <lineage>
        <taxon>Bacteria</taxon>
        <taxon>Bacillati</taxon>
        <taxon>Bacillota</taxon>
        <taxon>Clostridia</taxon>
        <taxon>Eubacteriales</taxon>
        <taxon>Oscillospiraceae</taxon>
        <taxon>Pseudobacteroides</taxon>
    </lineage>
</organism>
<reference evidence="2" key="1">
    <citation type="submission" date="2015-07" db="EMBL/GenBank/DDBJ databases">
        <title>Near-Complete Genome Sequence of the Cellulolytic Bacterium Bacteroides (Pseudobacteroides) cellulosolvens ATCC 35603.</title>
        <authorList>
            <person name="Dassa B."/>
            <person name="Utturkar S.M."/>
            <person name="Klingeman D.M."/>
            <person name="Hurt R.A."/>
            <person name="Keller M."/>
            <person name="Xu J."/>
            <person name="Reddy Y.H.K."/>
            <person name="Borovok I."/>
            <person name="Grinberg I.R."/>
            <person name="Lamed R."/>
            <person name="Zhivin O."/>
            <person name="Bayer E.A."/>
            <person name="Brown S.D."/>
        </authorList>
    </citation>
    <scope>NUCLEOTIDE SEQUENCE [LARGE SCALE GENOMIC DNA]</scope>
    <source>
        <strain evidence="2">DSM 2933</strain>
    </source>
</reference>
<name>A0A0L6JHU7_9FIRM</name>
<dbReference type="Pfam" id="PF11167">
    <property type="entry name" value="DUF2953"/>
    <property type="match status" value="1"/>
</dbReference>
<dbReference type="STRING" id="398512.Bccel_0314"/>
<protein>
    <recommendedName>
        <fullName evidence="3">DUF2953 domain-containing protein</fullName>
    </recommendedName>
</protein>